<reference evidence="4 5" key="2">
    <citation type="submission" date="2020-01" db="EMBL/GenBank/DDBJ databases">
        <title>Clostridiaceae sp. nov. isolated from the gut of human by culturomics.</title>
        <authorList>
            <person name="Chang Y."/>
        </authorList>
    </citation>
    <scope>NUCLEOTIDE SEQUENCE [LARGE SCALE GENOMIC DNA]</scope>
    <source>
        <strain evidence="4 5">DONG20-135</strain>
    </source>
</reference>
<feature type="domain" description="ABC transporter" evidence="3">
    <location>
        <begin position="4"/>
        <end position="213"/>
    </location>
</feature>
<dbReference type="AlphaFoldDB" id="A0A6N8U8P4"/>
<keyword evidence="2" id="KW-0067">ATP-binding</keyword>
<comment type="caution">
    <text evidence="4">The sequence shown here is derived from an EMBL/GenBank/DDBJ whole genome shotgun (WGS) entry which is preliminary data.</text>
</comment>
<dbReference type="InterPro" id="IPR019895">
    <property type="entry name" value="L_ocin_972_ABC"/>
</dbReference>
<dbReference type="InterPro" id="IPR003593">
    <property type="entry name" value="AAA+_ATPase"/>
</dbReference>
<dbReference type="InterPro" id="IPR027417">
    <property type="entry name" value="P-loop_NTPase"/>
</dbReference>
<dbReference type="PANTHER" id="PTHR42798:SF4">
    <property type="entry name" value="ABC TRANSPORTER DOMAIN-CONTAINING PROTEIN"/>
    <property type="match status" value="1"/>
</dbReference>
<gene>
    <name evidence="4" type="ORF">GSF08_07210</name>
</gene>
<dbReference type="Proteomes" id="UP000434036">
    <property type="component" value="Unassembled WGS sequence"/>
</dbReference>
<evidence type="ECO:0000313" key="5">
    <source>
        <dbReference type="Proteomes" id="UP000434036"/>
    </source>
</evidence>
<keyword evidence="1" id="KW-0547">Nucleotide-binding</keyword>
<evidence type="ECO:0000256" key="1">
    <source>
        <dbReference type="ARBA" id="ARBA00022741"/>
    </source>
</evidence>
<dbReference type="EMBL" id="WUUQ01000002">
    <property type="protein sequence ID" value="MXQ73724.1"/>
    <property type="molecule type" value="Genomic_DNA"/>
</dbReference>
<dbReference type="InterPro" id="IPR017871">
    <property type="entry name" value="ABC_transporter-like_CS"/>
</dbReference>
<evidence type="ECO:0000259" key="3">
    <source>
        <dbReference type="PROSITE" id="PS50893"/>
    </source>
</evidence>
<sequence length="213" mass="23873">MEYIEVKNLVKRFDDHVILHDFNARFEKGTLTAITGESGCGKSTLLNIIGLIEKPTSGEILYQGFEGFKLGSRTVMNLLRYEIAYLFQNYALLDNETVEANLKIAMEYSKDKKDRTAISQALEKVNLSPAIITNKVYTLSGGEQQRVAMARILLKPCTVVLADEPTGNLDEENKAEIFQLLKLMAESGKIVIVVTHDQALAIQCHNKIHLDKQ</sequence>
<dbReference type="PROSITE" id="PS50893">
    <property type="entry name" value="ABC_TRANSPORTER_2"/>
    <property type="match status" value="1"/>
</dbReference>
<dbReference type="Pfam" id="PF00005">
    <property type="entry name" value="ABC_tran"/>
    <property type="match status" value="1"/>
</dbReference>
<evidence type="ECO:0000256" key="2">
    <source>
        <dbReference type="ARBA" id="ARBA00022840"/>
    </source>
</evidence>
<accession>A0A6N8U8P4</accession>
<evidence type="ECO:0000313" key="4">
    <source>
        <dbReference type="EMBL" id="MXQ73724.1"/>
    </source>
</evidence>
<dbReference type="InterPro" id="IPR003439">
    <property type="entry name" value="ABC_transporter-like_ATP-bd"/>
</dbReference>
<organism evidence="4 5">
    <name type="scientific">Copranaerobaculum intestinale</name>
    <dbReference type="NCBI Taxonomy" id="2692629"/>
    <lineage>
        <taxon>Bacteria</taxon>
        <taxon>Bacillati</taxon>
        <taxon>Bacillota</taxon>
        <taxon>Erysipelotrichia</taxon>
        <taxon>Erysipelotrichales</taxon>
        <taxon>Erysipelotrichaceae</taxon>
        <taxon>Copranaerobaculum</taxon>
    </lineage>
</organism>
<protein>
    <submittedName>
        <fullName evidence="4">Putative bacteriocin export ABC transporter</fullName>
    </submittedName>
</protein>
<dbReference type="SMART" id="SM00382">
    <property type="entry name" value="AAA"/>
    <property type="match status" value="1"/>
</dbReference>
<dbReference type="PROSITE" id="PS00211">
    <property type="entry name" value="ABC_TRANSPORTER_1"/>
    <property type="match status" value="1"/>
</dbReference>
<dbReference type="RefSeq" id="WP_160625135.1">
    <property type="nucleotide sequence ID" value="NZ_WUUQ01000002.1"/>
</dbReference>
<keyword evidence="5" id="KW-1185">Reference proteome</keyword>
<dbReference type="SUPFAM" id="SSF52540">
    <property type="entry name" value="P-loop containing nucleoside triphosphate hydrolases"/>
    <property type="match status" value="1"/>
</dbReference>
<reference evidence="4 5" key="1">
    <citation type="submission" date="2019-12" db="EMBL/GenBank/DDBJ databases">
        <authorList>
            <person name="Yang R."/>
        </authorList>
    </citation>
    <scope>NUCLEOTIDE SEQUENCE [LARGE SCALE GENOMIC DNA]</scope>
    <source>
        <strain evidence="4 5">DONG20-135</strain>
    </source>
</reference>
<dbReference type="PANTHER" id="PTHR42798">
    <property type="entry name" value="LIPOPROTEIN-RELEASING SYSTEM ATP-BINDING PROTEIN LOLD"/>
    <property type="match status" value="1"/>
</dbReference>
<dbReference type="GO" id="GO:0005524">
    <property type="term" value="F:ATP binding"/>
    <property type="evidence" value="ECO:0007669"/>
    <property type="project" value="UniProtKB-KW"/>
</dbReference>
<proteinExistence type="predicted"/>
<dbReference type="NCBIfam" id="TIGR03608">
    <property type="entry name" value="L_ocin_972_ABC"/>
    <property type="match status" value="1"/>
</dbReference>
<name>A0A6N8U8P4_9FIRM</name>
<dbReference type="Gene3D" id="3.40.50.300">
    <property type="entry name" value="P-loop containing nucleotide triphosphate hydrolases"/>
    <property type="match status" value="1"/>
</dbReference>
<dbReference type="GO" id="GO:0016887">
    <property type="term" value="F:ATP hydrolysis activity"/>
    <property type="evidence" value="ECO:0007669"/>
    <property type="project" value="InterPro"/>
</dbReference>